<evidence type="ECO:0000313" key="4">
    <source>
        <dbReference type="EMBL" id="GLI66238.1"/>
    </source>
</evidence>
<feature type="compositionally biased region" description="Pro residues" evidence="1">
    <location>
        <begin position="651"/>
        <end position="666"/>
    </location>
</feature>
<keyword evidence="2" id="KW-0812">Transmembrane</keyword>
<reference evidence="4 5" key="1">
    <citation type="journal article" date="2023" name="IScience">
        <title>Expanded male sex-determining region conserved during the evolution of homothallism in the green alga Volvox.</title>
        <authorList>
            <person name="Yamamoto K."/>
            <person name="Matsuzaki R."/>
            <person name="Mahakham W."/>
            <person name="Heman W."/>
            <person name="Sekimoto H."/>
            <person name="Kawachi M."/>
            <person name="Minakuchi Y."/>
            <person name="Toyoda A."/>
            <person name="Nozaki H."/>
        </authorList>
    </citation>
    <scope>NUCLEOTIDE SEQUENCE [LARGE SCALE GENOMIC DNA]</scope>
    <source>
        <strain evidence="4 5">NIES-4468</strain>
    </source>
</reference>
<dbReference type="Proteomes" id="UP001165090">
    <property type="component" value="Unassembled WGS sequence"/>
</dbReference>
<feature type="compositionally biased region" description="Pro residues" evidence="1">
    <location>
        <begin position="603"/>
        <end position="639"/>
    </location>
</feature>
<sequence>MYFRAQLKLVIGVTIWLTTVEFNCFRNWSIMLPLRRDNLPGRLGGHKVIRVWRSGGVCITAMLNYFAYFLLVILQLATLPPNTLGRRILAGGAQGVLQGTITSLELYGSRPTYYLDLYGTSGAARIFHLEFCEAVSASSILLGILVNVPYDNIENGVVHSCSVPTEPDQESQPSRPQRLLLGEAITSPLEPRILVYIASICGYNKPPAASKEEVMKLLVSGDSTNRSLVEYFRTCSYGQVSLLESNIKILTPPAEIPCTGTLPPGQPFATGPDFTTRSCNELDNLPKWHYWLDAWAATIGVDAAEYHQRILILPREFTTRIPGCNGFSGLATSGRWQYWSRTGANSWGTSLIWLTGENLGWLEVWFHEIGHTYGMAHASIPGGCGIGDQCDHTCPMGATGGQGIRCLNAPHNWQVGWGGPILQLSDANLPYGKPSAPIRIPLQTSSINSSVVVTGAGMPDNQRLFLSVRMNVYPYDLAWKNLDDNTAFVLVHSYNGTDRSFYHPSYHFGETRLGSIWRDTVTGSNLSVRFDYWNTDTGASVRFCRRTSDTELNCNDGLDEDCDFLMDSEDPDCGKSPGLGVGATVRRAPQLFLQPFISTFRQSPPPLTRSPHPSWPIPAPRKPKVPKSPPPPPPPPPSPRRSSFNPQLSSPRPPPPRPPPSIPPPR</sequence>
<feature type="region of interest" description="Disordered" evidence="1">
    <location>
        <begin position="600"/>
        <end position="666"/>
    </location>
</feature>
<gene>
    <name evidence="4" type="ORF">VaNZ11_009980</name>
</gene>
<evidence type="ECO:0000259" key="3">
    <source>
        <dbReference type="Pfam" id="PF05548"/>
    </source>
</evidence>
<dbReference type="Pfam" id="PF05548">
    <property type="entry name" value="Peptidase_M11"/>
    <property type="match status" value="1"/>
</dbReference>
<evidence type="ECO:0000256" key="1">
    <source>
        <dbReference type="SAM" id="MobiDB-lite"/>
    </source>
</evidence>
<protein>
    <recommendedName>
        <fullName evidence="3">Peptidase M11 gametolysin domain-containing protein</fullName>
    </recommendedName>
</protein>
<keyword evidence="2" id="KW-0472">Membrane</keyword>
<organism evidence="4 5">
    <name type="scientific">Volvox africanus</name>
    <dbReference type="NCBI Taxonomy" id="51714"/>
    <lineage>
        <taxon>Eukaryota</taxon>
        <taxon>Viridiplantae</taxon>
        <taxon>Chlorophyta</taxon>
        <taxon>core chlorophytes</taxon>
        <taxon>Chlorophyceae</taxon>
        <taxon>CS clade</taxon>
        <taxon>Chlamydomonadales</taxon>
        <taxon>Volvocaceae</taxon>
        <taxon>Volvox</taxon>
    </lineage>
</organism>
<feature type="non-terminal residue" evidence="4">
    <location>
        <position position="666"/>
    </location>
</feature>
<accession>A0ABQ5S9V4</accession>
<keyword evidence="2" id="KW-1133">Transmembrane helix</keyword>
<evidence type="ECO:0000256" key="2">
    <source>
        <dbReference type="SAM" id="Phobius"/>
    </source>
</evidence>
<feature type="domain" description="Peptidase M11 gametolysin" evidence="3">
    <location>
        <begin position="194"/>
        <end position="513"/>
    </location>
</feature>
<evidence type="ECO:0000313" key="5">
    <source>
        <dbReference type="Proteomes" id="UP001165090"/>
    </source>
</evidence>
<dbReference type="InterPro" id="IPR008752">
    <property type="entry name" value="Peptidase_M11"/>
</dbReference>
<dbReference type="EMBL" id="BSDZ01000028">
    <property type="protein sequence ID" value="GLI66238.1"/>
    <property type="molecule type" value="Genomic_DNA"/>
</dbReference>
<feature type="transmembrane region" description="Helical" evidence="2">
    <location>
        <begin position="56"/>
        <end position="77"/>
    </location>
</feature>
<keyword evidence="5" id="KW-1185">Reference proteome</keyword>
<name>A0ABQ5S9V4_9CHLO</name>
<proteinExistence type="predicted"/>
<dbReference type="SUPFAM" id="SSF55486">
    <property type="entry name" value="Metalloproteases ('zincins'), catalytic domain"/>
    <property type="match status" value="1"/>
</dbReference>
<comment type="caution">
    <text evidence="4">The sequence shown here is derived from an EMBL/GenBank/DDBJ whole genome shotgun (WGS) entry which is preliminary data.</text>
</comment>